<protein>
    <submittedName>
        <fullName evidence="2">Uncharacterized protein</fullName>
    </submittedName>
</protein>
<accession>A0AAV7PVR4</accession>
<reference evidence="2" key="1">
    <citation type="journal article" date="2022" name="bioRxiv">
        <title>Sequencing and chromosome-scale assembly of the giantPleurodeles waltlgenome.</title>
        <authorList>
            <person name="Brown T."/>
            <person name="Elewa A."/>
            <person name="Iarovenko S."/>
            <person name="Subramanian E."/>
            <person name="Araus A.J."/>
            <person name="Petzold A."/>
            <person name="Susuki M."/>
            <person name="Suzuki K.-i.T."/>
            <person name="Hayashi T."/>
            <person name="Toyoda A."/>
            <person name="Oliveira C."/>
            <person name="Osipova E."/>
            <person name="Leigh N.D."/>
            <person name="Simon A."/>
            <person name="Yun M.H."/>
        </authorList>
    </citation>
    <scope>NUCLEOTIDE SEQUENCE</scope>
    <source>
        <strain evidence="2">20211129_DDA</strain>
        <tissue evidence="2">Liver</tissue>
    </source>
</reference>
<comment type="caution">
    <text evidence="2">The sequence shown here is derived from an EMBL/GenBank/DDBJ whole genome shotgun (WGS) entry which is preliminary data.</text>
</comment>
<evidence type="ECO:0000313" key="2">
    <source>
        <dbReference type="EMBL" id="KAJ1129913.1"/>
    </source>
</evidence>
<evidence type="ECO:0000256" key="1">
    <source>
        <dbReference type="SAM" id="MobiDB-lite"/>
    </source>
</evidence>
<dbReference type="Proteomes" id="UP001066276">
    <property type="component" value="Chromosome 7"/>
</dbReference>
<keyword evidence="3" id="KW-1185">Reference proteome</keyword>
<evidence type="ECO:0000313" key="3">
    <source>
        <dbReference type="Proteomes" id="UP001066276"/>
    </source>
</evidence>
<gene>
    <name evidence="2" type="ORF">NDU88_008274</name>
</gene>
<feature type="region of interest" description="Disordered" evidence="1">
    <location>
        <begin position="1"/>
        <end position="20"/>
    </location>
</feature>
<feature type="compositionally biased region" description="Basic and acidic residues" evidence="1">
    <location>
        <begin position="1"/>
        <end position="12"/>
    </location>
</feature>
<dbReference type="AlphaFoldDB" id="A0AAV7PVR4"/>
<sequence>MWSRPPRRERSRFALSRGRPGGLLGSRLRCAGGPDRRWRPGSRTDGSARWAAWELLIAGRRLGAFEAASVEATH</sequence>
<organism evidence="2 3">
    <name type="scientific">Pleurodeles waltl</name>
    <name type="common">Iberian ribbed newt</name>
    <dbReference type="NCBI Taxonomy" id="8319"/>
    <lineage>
        <taxon>Eukaryota</taxon>
        <taxon>Metazoa</taxon>
        <taxon>Chordata</taxon>
        <taxon>Craniata</taxon>
        <taxon>Vertebrata</taxon>
        <taxon>Euteleostomi</taxon>
        <taxon>Amphibia</taxon>
        <taxon>Batrachia</taxon>
        <taxon>Caudata</taxon>
        <taxon>Salamandroidea</taxon>
        <taxon>Salamandridae</taxon>
        <taxon>Pleurodelinae</taxon>
        <taxon>Pleurodeles</taxon>
    </lineage>
</organism>
<dbReference type="EMBL" id="JANPWB010000011">
    <property type="protein sequence ID" value="KAJ1129913.1"/>
    <property type="molecule type" value="Genomic_DNA"/>
</dbReference>
<proteinExistence type="predicted"/>
<name>A0AAV7PVR4_PLEWA</name>